<dbReference type="GO" id="GO:0016042">
    <property type="term" value="P:lipid catabolic process"/>
    <property type="evidence" value="ECO:0007669"/>
    <property type="project" value="TreeGrafter"/>
</dbReference>
<evidence type="ECO:0000313" key="6">
    <source>
        <dbReference type="RefSeq" id="XP_013161636.1"/>
    </source>
</evidence>
<sequence>MNEILQRRDESASASTHLVRILFGCGLVSTAQDTGYPAGLFADCPGMNRTTKLSEETKLSLSVVVFWPKSHIFEINEKKCNFGPDGAACIASVLHFKRRKTQVLISGYLDASFSPMARMVLDPYLKLGRNVIVMEIFPILYRSYPIAARLTKPLGYLLGELLAQLSHRGLSHKDMELLGGSLGAHIAYYATVKYHQLTNRKPMRLTGLDPAGPCFRNLPPDDRFSESGAHMVDALHTNMDSFGLADTIGHVDIYANGGEYQQSMVNGFLLPCLTLCSHMRAAMYWVSALNNADKFLAIRCQSVTKARHGDCYDQKLETNVLGSNTDFNRPGIYYLPTNETDPYYIYKDALVKRPYGPNAYLQKVSPDEDMII</sequence>
<evidence type="ECO:0000256" key="1">
    <source>
        <dbReference type="ARBA" id="ARBA00004613"/>
    </source>
</evidence>
<dbReference type="RefSeq" id="XP_013161636.1">
    <property type="nucleotide sequence ID" value="XM_013306182.1"/>
</dbReference>
<reference evidence="6" key="1">
    <citation type="submission" date="2025-08" db="UniProtKB">
        <authorList>
            <consortium name="RefSeq"/>
        </authorList>
    </citation>
    <scope>IDENTIFICATION</scope>
</reference>
<dbReference type="InterPro" id="IPR013818">
    <property type="entry name" value="Lipase"/>
</dbReference>
<dbReference type="GeneID" id="106113432"/>
<gene>
    <name evidence="6" type="primary">LOC106113432</name>
</gene>
<dbReference type="InterPro" id="IPR000734">
    <property type="entry name" value="TAG_lipase"/>
</dbReference>
<dbReference type="GO" id="GO:0005615">
    <property type="term" value="C:extracellular space"/>
    <property type="evidence" value="ECO:0007669"/>
    <property type="project" value="TreeGrafter"/>
</dbReference>
<evidence type="ECO:0000256" key="3">
    <source>
        <dbReference type="ARBA" id="ARBA00022525"/>
    </source>
</evidence>
<comment type="subcellular location">
    <subcellularLocation>
        <location evidence="1">Secreted</location>
    </subcellularLocation>
</comment>
<dbReference type="Gene3D" id="3.40.50.1820">
    <property type="entry name" value="alpha/beta hydrolase"/>
    <property type="match status" value="1"/>
</dbReference>
<feature type="domain" description="Lipase" evidence="5">
    <location>
        <begin position="87"/>
        <end position="343"/>
    </location>
</feature>
<dbReference type="GO" id="GO:0016298">
    <property type="term" value="F:lipase activity"/>
    <property type="evidence" value="ECO:0007669"/>
    <property type="project" value="InterPro"/>
</dbReference>
<evidence type="ECO:0000256" key="4">
    <source>
        <dbReference type="RuleBase" id="RU004262"/>
    </source>
</evidence>
<dbReference type="PANTHER" id="PTHR11610">
    <property type="entry name" value="LIPASE"/>
    <property type="match status" value="1"/>
</dbReference>
<dbReference type="Pfam" id="PF00151">
    <property type="entry name" value="Lipase"/>
    <property type="match status" value="1"/>
</dbReference>
<proteinExistence type="inferred from homology"/>
<dbReference type="Proteomes" id="UP000694872">
    <property type="component" value="Unplaced"/>
</dbReference>
<organism evidence="6">
    <name type="scientific">Papilio xuthus</name>
    <name type="common">Asian swallowtail butterfly</name>
    <dbReference type="NCBI Taxonomy" id="66420"/>
    <lineage>
        <taxon>Eukaryota</taxon>
        <taxon>Metazoa</taxon>
        <taxon>Ecdysozoa</taxon>
        <taxon>Arthropoda</taxon>
        <taxon>Hexapoda</taxon>
        <taxon>Insecta</taxon>
        <taxon>Pterygota</taxon>
        <taxon>Neoptera</taxon>
        <taxon>Endopterygota</taxon>
        <taxon>Lepidoptera</taxon>
        <taxon>Glossata</taxon>
        <taxon>Ditrysia</taxon>
        <taxon>Papilionoidea</taxon>
        <taxon>Papilionidae</taxon>
        <taxon>Papilioninae</taxon>
        <taxon>Papilio</taxon>
    </lineage>
</organism>
<dbReference type="PANTHER" id="PTHR11610:SF173">
    <property type="entry name" value="LIPASE DOMAIN-CONTAINING PROTEIN-RELATED"/>
    <property type="match status" value="1"/>
</dbReference>
<name>A0AAJ6YYQ7_PAPXU</name>
<evidence type="ECO:0000256" key="2">
    <source>
        <dbReference type="ARBA" id="ARBA00010701"/>
    </source>
</evidence>
<dbReference type="KEGG" id="pxu:106113432"/>
<protein>
    <submittedName>
        <fullName evidence="6">Lipase member H-like</fullName>
    </submittedName>
</protein>
<dbReference type="InterPro" id="IPR029058">
    <property type="entry name" value="AB_hydrolase_fold"/>
</dbReference>
<dbReference type="SUPFAM" id="SSF53474">
    <property type="entry name" value="alpha/beta-Hydrolases"/>
    <property type="match status" value="1"/>
</dbReference>
<evidence type="ECO:0000259" key="5">
    <source>
        <dbReference type="Pfam" id="PF00151"/>
    </source>
</evidence>
<keyword evidence="3" id="KW-0964">Secreted</keyword>
<accession>A0AAJ6YYQ7</accession>
<dbReference type="GO" id="GO:0017171">
    <property type="term" value="F:serine hydrolase activity"/>
    <property type="evidence" value="ECO:0007669"/>
    <property type="project" value="TreeGrafter"/>
</dbReference>
<dbReference type="AlphaFoldDB" id="A0AAJ6YYQ7"/>
<comment type="similarity">
    <text evidence="2 4">Belongs to the AB hydrolase superfamily. Lipase family.</text>
</comment>